<evidence type="ECO:0000256" key="1">
    <source>
        <dbReference type="SAM" id="Phobius"/>
    </source>
</evidence>
<dbReference type="Proteomes" id="UP000193642">
    <property type="component" value="Unassembled WGS sequence"/>
</dbReference>
<comment type="caution">
    <text evidence="2">The sequence shown here is derived from an EMBL/GenBank/DDBJ whole genome shotgun (WGS) entry which is preliminary data.</text>
</comment>
<dbReference type="AlphaFoldDB" id="A0A1Y2C9R8"/>
<organism evidence="2 3">
    <name type="scientific">Rhizoclosmatium globosum</name>
    <dbReference type="NCBI Taxonomy" id="329046"/>
    <lineage>
        <taxon>Eukaryota</taxon>
        <taxon>Fungi</taxon>
        <taxon>Fungi incertae sedis</taxon>
        <taxon>Chytridiomycota</taxon>
        <taxon>Chytridiomycota incertae sedis</taxon>
        <taxon>Chytridiomycetes</taxon>
        <taxon>Chytridiales</taxon>
        <taxon>Chytriomycetaceae</taxon>
        <taxon>Rhizoclosmatium</taxon>
    </lineage>
</organism>
<evidence type="ECO:0008006" key="4">
    <source>
        <dbReference type="Google" id="ProtNLM"/>
    </source>
</evidence>
<gene>
    <name evidence="2" type="ORF">BCR33DRAFT_819246</name>
</gene>
<keyword evidence="1" id="KW-0812">Transmembrane</keyword>
<name>A0A1Y2C9R8_9FUNG</name>
<keyword evidence="1" id="KW-1133">Transmembrane helix</keyword>
<protein>
    <recommendedName>
        <fullName evidence="4">Transmembrane protein</fullName>
    </recommendedName>
</protein>
<evidence type="ECO:0000313" key="2">
    <source>
        <dbReference type="EMBL" id="ORY43780.1"/>
    </source>
</evidence>
<sequence length="140" mass="15662">MAILLEQKNSSKNDIMFISAAVTAAATAAFTAVIIVTSDGSYDWRLNVPQLNANSPHVFQNGSLRVFLVGVFILQLARGSFFGGILFVFLGGMICFRLKKWQDVIKIKLFSLKNSQDEIEKVTWNQPLKHLTIQEKKMAL</sequence>
<keyword evidence="1" id="KW-0472">Membrane</keyword>
<evidence type="ECO:0000313" key="3">
    <source>
        <dbReference type="Proteomes" id="UP000193642"/>
    </source>
</evidence>
<dbReference type="EMBL" id="MCGO01000024">
    <property type="protein sequence ID" value="ORY43780.1"/>
    <property type="molecule type" value="Genomic_DNA"/>
</dbReference>
<accession>A0A1Y2C9R8</accession>
<reference evidence="2 3" key="1">
    <citation type="submission" date="2016-07" db="EMBL/GenBank/DDBJ databases">
        <title>Pervasive Adenine N6-methylation of Active Genes in Fungi.</title>
        <authorList>
            <consortium name="DOE Joint Genome Institute"/>
            <person name="Mondo S.J."/>
            <person name="Dannebaum R.O."/>
            <person name="Kuo R.C."/>
            <person name="Labutti K."/>
            <person name="Haridas S."/>
            <person name="Kuo A."/>
            <person name="Salamov A."/>
            <person name="Ahrendt S.R."/>
            <person name="Lipzen A."/>
            <person name="Sullivan W."/>
            <person name="Andreopoulos W.B."/>
            <person name="Clum A."/>
            <person name="Lindquist E."/>
            <person name="Daum C."/>
            <person name="Ramamoorthy G.K."/>
            <person name="Gryganskyi A."/>
            <person name="Culley D."/>
            <person name="Magnuson J.K."/>
            <person name="James T.Y."/>
            <person name="O'Malley M.A."/>
            <person name="Stajich J.E."/>
            <person name="Spatafora J.W."/>
            <person name="Visel A."/>
            <person name="Grigoriev I.V."/>
        </authorList>
    </citation>
    <scope>NUCLEOTIDE SEQUENCE [LARGE SCALE GENOMIC DNA]</scope>
    <source>
        <strain evidence="2 3">JEL800</strain>
    </source>
</reference>
<proteinExistence type="predicted"/>
<keyword evidence="3" id="KW-1185">Reference proteome</keyword>
<feature type="transmembrane region" description="Helical" evidence="1">
    <location>
        <begin position="66"/>
        <end position="96"/>
    </location>
</feature>
<feature type="transmembrane region" description="Helical" evidence="1">
    <location>
        <begin position="15"/>
        <end position="36"/>
    </location>
</feature>